<dbReference type="EC" id="3.1.1.11" evidence="4 12"/>
<dbReference type="AlphaFoldDB" id="G1CSU9"/>
<feature type="transmembrane region" description="Helical" evidence="13">
    <location>
        <begin position="25"/>
        <end position="49"/>
    </location>
</feature>
<sequence length="666" mass="74030">MAFQDFGPLSERRRQELEQRRRKRIMIAGGALCTIVIIAAVSAVAIIYVNKNGYISNNTKNNKHSHSGSDSDSTSSHAASTSSKLVQTLCSPTDYKETCISSLSKATNSSSKPKDIIKAAVSVIYKEASTAFEKAKEHKTSDPQTVGAIEVCERLLNESKSDLMESMDKIDVSSLEDLPKAGPVLNVWLSAVRSYQETCVDSFPEGESRDKMKDAMKTVNELTSNALAIIQKAGSFLSELNVPGFSRRLLTVDDENKMDGQGLPWWVMEHHEHRRSLVDDQGLPWWVMGHHEHRRSLVDDQGLPWWVMGHHEHRRSLVDDQGLPWWVMGHHEHRRSLVQNAAATLKPNVVVAQDGSGQFTTIMAAINAMPEQYDGRYVIYVKAGVYDEQVTIKRELKNITMYGDGSEKTIVTGSKNFNAGTPTFLTATFAVMGDGFMCIGMGFRNTAGPEGHQAVALRVQADCAVFLNCRMEAYQDTLYAQSKRQFYRGCVIIGTVDYIFGDASAIFQNCVLAVRRPGDNQQNIVTAHGRIDKHESTGFVIHNCKIIANDDLAPVQATFKSYLARPWKAYSRTVIMETEIADLIDPVGYLPWGDSTVGQDTCFYGEYSNRGPGANTDQRATWKGVKKALTKQEAEQFTASSFLVDVLTWVKNKGVPVPVRLTFFKA</sequence>
<name>G1CSU9_ALLCE</name>
<comment type="similarity">
    <text evidence="3">In the C-terminal section; belongs to the pectinesterase family.</text>
</comment>
<dbReference type="InterPro" id="IPR000070">
    <property type="entry name" value="Pectinesterase_cat"/>
</dbReference>
<dbReference type="SMART" id="SM00856">
    <property type="entry name" value="PMEI"/>
    <property type="match status" value="1"/>
</dbReference>
<evidence type="ECO:0000256" key="13">
    <source>
        <dbReference type="SAM" id="Phobius"/>
    </source>
</evidence>
<feature type="active site" evidence="11">
    <location>
        <position position="497"/>
    </location>
</feature>
<dbReference type="GO" id="GO:0030599">
    <property type="term" value="F:pectinesterase activity"/>
    <property type="evidence" value="ECO:0007669"/>
    <property type="project" value="UniProtKB-UniRule"/>
</dbReference>
<dbReference type="EMBL" id="JF913196">
    <property type="protein sequence ID" value="AEK07905.1"/>
    <property type="molecule type" value="Genomic_DNA"/>
</dbReference>
<comment type="function">
    <text evidence="10">Acts in the modification of cell walls via demethylesterification of cell wall pectin.</text>
</comment>
<evidence type="ECO:0000256" key="11">
    <source>
        <dbReference type="PROSITE-ProRule" id="PRU10040"/>
    </source>
</evidence>
<evidence type="ECO:0000256" key="7">
    <source>
        <dbReference type="ARBA" id="ARBA00023157"/>
    </source>
</evidence>
<keyword evidence="7" id="KW-1015">Disulfide bond</keyword>
<dbReference type="SUPFAM" id="SSF101148">
    <property type="entry name" value="Plant invertase/pectin methylesterase inhibitor"/>
    <property type="match status" value="1"/>
</dbReference>
<dbReference type="SUPFAM" id="SSF51126">
    <property type="entry name" value="Pectin lyase-like"/>
    <property type="match status" value="1"/>
</dbReference>
<evidence type="ECO:0000256" key="8">
    <source>
        <dbReference type="ARBA" id="ARBA00023180"/>
    </source>
</evidence>
<evidence type="ECO:0000259" key="14">
    <source>
        <dbReference type="SMART" id="SM00856"/>
    </source>
</evidence>
<dbReference type="Gene3D" id="1.20.140.40">
    <property type="entry name" value="Invertase/pectin methylesterase inhibitor family protein"/>
    <property type="match status" value="1"/>
</dbReference>
<dbReference type="Pfam" id="PF04043">
    <property type="entry name" value="PMEI"/>
    <property type="match status" value="1"/>
</dbReference>
<evidence type="ECO:0000256" key="4">
    <source>
        <dbReference type="ARBA" id="ARBA00013229"/>
    </source>
</evidence>
<keyword evidence="6 12" id="KW-0063">Aspartyl esterase</keyword>
<feature type="domain" description="Pectinesterase inhibitor" evidence="14">
    <location>
        <begin position="81"/>
        <end position="229"/>
    </location>
</feature>
<comment type="pathway">
    <text evidence="1 12">Glycan metabolism; pectin degradation; 2-dehydro-3-deoxy-D-gluconate from pectin: step 1/5.</text>
</comment>
<evidence type="ECO:0000313" key="15">
    <source>
        <dbReference type="EMBL" id="AEK07905.1"/>
    </source>
</evidence>
<evidence type="ECO:0000256" key="3">
    <source>
        <dbReference type="ARBA" id="ARBA00007786"/>
    </source>
</evidence>
<evidence type="ECO:0000256" key="6">
    <source>
        <dbReference type="ARBA" id="ARBA00023085"/>
    </source>
</evidence>
<dbReference type="PANTHER" id="PTHR31707">
    <property type="entry name" value="PECTINESTERASE"/>
    <property type="match status" value="1"/>
</dbReference>
<protein>
    <recommendedName>
        <fullName evidence="4 12">Pectinesterase</fullName>
        <ecNumber evidence="4 12">3.1.1.11</ecNumber>
    </recommendedName>
</protein>
<dbReference type="GO" id="GO:0004857">
    <property type="term" value="F:enzyme inhibitor activity"/>
    <property type="evidence" value="ECO:0007669"/>
    <property type="project" value="InterPro"/>
</dbReference>
<dbReference type="InterPro" id="IPR006501">
    <property type="entry name" value="Pectinesterase_inhib_dom"/>
</dbReference>
<proteinExistence type="inferred from homology"/>
<keyword evidence="5 12" id="KW-0378">Hydrolase</keyword>
<dbReference type="UniPathway" id="UPA00545">
    <property type="reaction ID" value="UER00823"/>
</dbReference>
<dbReference type="InterPro" id="IPR012334">
    <property type="entry name" value="Pectin_lyas_fold"/>
</dbReference>
<dbReference type="InterPro" id="IPR035513">
    <property type="entry name" value="Invertase/methylesterase_inhib"/>
</dbReference>
<keyword evidence="8" id="KW-0325">Glycoprotein</keyword>
<dbReference type="GO" id="GO:0042545">
    <property type="term" value="P:cell wall modification"/>
    <property type="evidence" value="ECO:0007669"/>
    <property type="project" value="UniProtKB-UniRule"/>
</dbReference>
<dbReference type="InterPro" id="IPR033131">
    <property type="entry name" value="Pectinesterase_Asp_AS"/>
</dbReference>
<dbReference type="CDD" id="cd15798">
    <property type="entry name" value="PMEI-like_3"/>
    <property type="match status" value="1"/>
</dbReference>
<dbReference type="Pfam" id="PF01095">
    <property type="entry name" value="Pectinesterase"/>
    <property type="match status" value="1"/>
</dbReference>
<dbReference type="SMR" id="G1CSU9"/>
<gene>
    <name evidence="15" type="primary">PME</name>
</gene>
<keyword evidence="13" id="KW-0812">Transmembrane</keyword>
<dbReference type="InterPro" id="IPR011050">
    <property type="entry name" value="Pectin_lyase_fold/virulence"/>
</dbReference>
<evidence type="ECO:0000256" key="1">
    <source>
        <dbReference type="ARBA" id="ARBA00005184"/>
    </source>
</evidence>
<evidence type="ECO:0000256" key="5">
    <source>
        <dbReference type="ARBA" id="ARBA00022801"/>
    </source>
</evidence>
<evidence type="ECO:0000256" key="2">
    <source>
        <dbReference type="ARBA" id="ARBA00006027"/>
    </source>
</evidence>
<evidence type="ECO:0000256" key="10">
    <source>
        <dbReference type="ARBA" id="ARBA00057335"/>
    </source>
</evidence>
<evidence type="ECO:0000256" key="12">
    <source>
        <dbReference type="RuleBase" id="RU000589"/>
    </source>
</evidence>
<dbReference type="GO" id="GO:0045490">
    <property type="term" value="P:pectin catabolic process"/>
    <property type="evidence" value="ECO:0007669"/>
    <property type="project" value="UniProtKB-UniRule"/>
</dbReference>
<dbReference type="PROSITE" id="PS00503">
    <property type="entry name" value="PECTINESTERASE_2"/>
    <property type="match status" value="1"/>
</dbReference>
<organism evidence="15">
    <name type="scientific">Allium cepa</name>
    <name type="common">Onion</name>
    <dbReference type="NCBI Taxonomy" id="4679"/>
    <lineage>
        <taxon>Eukaryota</taxon>
        <taxon>Viridiplantae</taxon>
        <taxon>Streptophyta</taxon>
        <taxon>Embryophyta</taxon>
        <taxon>Tracheophyta</taxon>
        <taxon>Spermatophyta</taxon>
        <taxon>Magnoliopsida</taxon>
        <taxon>Liliopsida</taxon>
        <taxon>Asparagales</taxon>
        <taxon>Amaryllidaceae</taxon>
        <taxon>Allioideae</taxon>
        <taxon>Allieae</taxon>
        <taxon>Allium</taxon>
    </lineage>
</organism>
<dbReference type="FunFam" id="2.160.20.10:FF:000001">
    <property type="entry name" value="Pectinesterase"/>
    <property type="match status" value="1"/>
</dbReference>
<dbReference type="NCBIfam" id="TIGR01614">
    <property type="entry name" value="PME_inhib"/>
    <property type="match status" value="1"/>
</dbReference>
<accession>G1CSU9</accession>
<keyword evidence="13" id="KW-0472">Membrane</keyword>
<keyword evidence="13" id="KW-1133">Transmembrane helix</keyword>
<reference evidence="15" key="1">
    <citation type="submission" date="2011-05" db="EMBL/GenBank/DDBJ databases">
        <authorList>
            <person name="Huo Y."/>
            <person name="Wu X."/>
            <person name="Miao J."/>
            <person name="Yang Y."/>
            <person name="Liu B."/>
            <person name="Zhang Y."/>
            <person name="He Q."/>
        </authorList>
    </citation>
    <scope>NUCLEOTIDE SEQUENCE</scope>
</reference>
<comment type="similarity">
    <text evidence="2">In the N-terminal section; belongs to the PMEI family.</text>
</comment>
<dbReference type="Gene3D" id="2.160.20.10">
    <property type="entry name" value="Single-stranded right-handed beta-helix, Pectin lyase-like"/>
    <property type="match status" value="1"/>
</dbReference>
<evidence type="ECO:0000256" key="9">
    <source>
        <dbReference type="ARBA" id="ARBA00047928"/>
    </source>
</evidence>
<comment type="catalytic activity">
    <reaction evidence="9 12">
        <text>[(1-&gt;4)-alpha-D-galacturonosyl methyl ester](n) + n H2O = [(1-&gt;4)-alpha-D-galacturonosyl](n) + n methanol + n H(+)</text>
        <dbReference type="Rhea" id="RHEA:22380"/>
        <dbReference type="Rhea" id="RHEA-COMP:14570"/>
        <dbReference type="Rhea" id="RHEA-COMP:14573"/>
        <dbReference type="ChEBI" id="CHEBI:15377"/>
        <dbReference type="ChEBI" id="CHEBI:15378"/>
        <dbReference type="ChEBI" id="CHEBI:17790"/>
        <dbReference type="ChEBI" id="CHEBI:140522"/>
        <dbReference type="ChEBI" id="CHEBI:140523"/>
        <dbReference type="EC" id="3.1.1.11"/>
    </reaction>
</comment>
<dbReference type="FunFam" id="1.20.140.40:FF:000001">
    <property type="entry name" value="Pectinesterase"/>
    <property type="match status" value="1"/>
</dbReference>